<proteinExistence type="predicted"/>
<name>A0A0Q0UFX7_9CORY</name>
<protein>
    <recommendedName>
        <fullName evidence="3">DNA helicase DnaB-like N-terminal domain-containing protein</fullName>
    </recommendedName>
</protein>
<sequence length="164" mass="18411">MTNQPSNSMEVLAALIEAPAPRAKKQLARLVAEDFPDWKHQRVFEALHHITYPDHPGFGSVHVQIERWLLDEGYLRDSDDGLRAFLAELVSHRGHLNYLEGHVQDLIEESYHTRGGAILDAAADSVRSAPLEESSAFLAEAITKLRSMYLRINHHPTVKEAKAA</sequence>
<evidence type="ECO:0008006" key="3">
    <source>
        <dbReference type="Google" id="ProtNLM"/>
    </source>
</evidence>
<accession>A0A0Q0UFX7</accession>
<gene>
    <name evidence="1" type="ORF">Clow_00106</name>
</gene>
<reference evidence="1 2" key="1">
    <citation type="submission" date="2015-10" db="EMBL/GenBank/DDBJ databases">
        <title>Corynebacteirum lowii and Corynebacterium oculi species nova, derived from human clinical disease and and emended description of Corynebacterium mastiditis.</title>
        <authorList>
            <person name="Bernard K."/>
            <person name="Pacheco A.L."/>
            <person name="Mcdougall C."/>
            <person name="Burtx T."/>
            <person name="Weibe D."/>
            <person name="Tyler S."/>
            <person name="Olson A.B."/>
            <person name="Cnockaert M."/>
            <person name="Eguchi H."/>
            <person name="Kuwahara T."/>
            <person name="Nakayama-Imaohji H."/>
            <person name="Boudewijins M."/>
            <person name="Van Hoecke F."/>
            <person name="Bernier A.-M."/>
            <person name="Vandamme P."/>
        </authorList>
    </citation>
    <scope>NUCLEOTIDE SEQUENCE [LARGE SCALE GENOMIC DNA]</scope>
    <source>
        <strain evidence="1 2">NML 130206</strain>
    </source>
</reference>
<organism evidence="1 2">
    <name type="scientific">Corynebacterium lowii</name>
    <dbReference type="NCBI Taxonomy" id="1544413"/>
    <lineage>
        <taxon>Bacteria</taxon>
        <taxon>Bacillati</taxon>
        <taxon>Actinomycetota</taxon>
        <taxon>Actinomycetes</taxon>
        <taxon>Mycobacteriales</taxon>
        <taxon>Corynebacteriaceae</taxon>
        <taxon>Corynebacterium</taxon>
    </lineage>
</organism>
<evidence type="ECO:0000313" key="1">
    <source>
        <dbReference type="EMBL" id="KQB87059.1"/>
    </source>
</evidence>
<dbReference type="EMBL" id="LKEV01000001">
    <property type="protein sequence ID" value="KQB87059.1"/>
    <property type="molecule type" value="Genomic_DNA"/>
</dbReference>
<dbReference type="RefSeq" id="WP_156334493.1">
    <property type="nucleotide sequence ID" value="NZ_JAUSQY010000001.1"/>
</dbReference>
<keyword evidence="2" id="KW-1185">Reference proteome</keyword>
<dbReference type="AlphaFoldDB" id="A0A0Q0UFX7"/>
<evidence type="ECO:0000313" key="2">
    <source>
        <dbReference type="Proteomes" id="UP000050488"/>
    </source>
</evidence>
<dbReference type="Gene3D" id="1.10.860.10">
    <property type="entry name" value="DNAb Helicase, Chain A"/>
    <property type="match status" value="1"/>
</dbReference>
<comment type="caution">
    <text evidence="1">The sequence shown here is derived from an EMBL/GenBank/DDBJ whole genome shotgun (WGS) entry which is preliminary data.</text>
</comment>
<dbReference type="PATRIC" id="fig|1544413.3.peg.109"/>
<dbReference type="Proteomes" id="UP000050488">
    <property type="component" value="Unassembled WGS sequence"/>
</dbReference>
<dbReference type="InterPro" id="IPR016136">
    <property type="entry name" value="DNA_helicase_N/primase_C"/>
</dbReference>